<evidence type="ECO:0000256" key="1">
    <source>
        <dbReference type="SAM" id="Phobius"/>
    </source>
</evidence>
<dbReference type="InterPro" id="IPR010387">
    <property type="entry name" value="QueT"/>
</dbReference>
<keyword evidence="1" id="KW-1133">Transmembrane helix</keyword>
<keyword evidence="1" id="KW-0812">Transmembrane</keyword>
<organism evidence="2 3">
    <name type="scientific">Kurthia gibsonii</name>
    <dbReference type="NCBI Taxonomy" id="33946"/>
    <lineage>
        <taxon>Bacteria</taxon>
        <taxon>Bacillati</taxon>
        <taxon>Bacillota</taxon>
        <taxon>Bacilli</taxon>
        <taxon>Bacillales</taxon>
        <taxon>Caryophanaceae</taxon>
        <taxon>Kurthia</taxon>
    </lineage>
</organism>
<evidence type="ECO:0000313" key="2">
    <source>
        <dbReference type="EMBL" id="MEL5988997.1"/>
    </source>
</evidence>
<reference evidence="2 3" key="1">
    <citation type="submission" date="2024-04" db="EMBL/GenBank/DDBJ databases">
        <authorList>
            <person name="Wu Y.S."/>
            <person name="Zhang L."/>
        </authorList>
    </citation>
    <scope>NUCLEOTIDE SEQUENCE [LARGE SCALE GENOMIC DNA]</scope>
    <source>
        <strain evidence="2 3">KG-01</strain>
    </source>
</reference>
<comment type="caution">
    <text evidence="2">The sequence shown here is derived from an EMBL/GenBank/DDBJ whole genome shotgun (WGS) entry which is preliminary data.</text>
</comment>
<protein>
    <submittedName>
        <fullName evidence="2">QueT transporter family protein</fullName>
    </submittedName>
</protein>
<keyword evidence="3" id="KW-1185">Reference proteome</keyword>
<evidence type="ECO:0000313" key="3">
    <source>
        <dbReference type="Proteomes" id="UP001398420"/>
    </source>
</evidence>
<dbReference type="PANTHER" id="PTHR40044:SF1">
    <property type="entry name" value="INTEGRAL MEMBRANE PROTEIN"/>
    <property type="match status" value="1"/>
</dbReference>
<keyword evidence="1" id="KW-0472">Membrane</keyword>
<dbReference type="Proteomes" id="UP001398420">
    <property type="component" value="Unassembled WGS sequence"/>
</dbReference>
<gene>
    <name evidence="2" type="ORF">AAF454_11345</name>
</gene>
<dbReference type="EMBL" id="JBCEWA010000008">
    <property type="protein sequence ID" value="MEL5988997.1"/>
    <property type="molecule type" value="Genomic_DNA"/>
</dbReference>
<feature type="transmembrane region" description="Helical" evidence="1">
    <location>
        <begin position="20"/>
        <end position="38"/>
    </location>
</feature>
<sequence>MNNTSITKSSTSISELSKTALVASLYVVVTVFLAVISFGAIQLRLSEMLNYLALYHKRYVIGVTVGVIIANLPHPLGS</sequence>
<accession>A0ABU9LME8</accession>
<dbReference type="Pfam" id="PF06177">
    <property type="entry name" value="QueT"/>
    <property type="match status" value="1"/>
</dbReference>
<name>A0ABU9LME8_9BACL</name>
<feature type="transmembrane region" description="Helical" evidence="1">
    <location>
        <begin position="59"/>
        <end position="76"/>
    </location>
</feature>
<dbReference type="PANTHER" id="PTHR40044">
    <property type="entry name" value="INTEGRAL MEMBRANE PROTEIN-RELATED"/>
    <property type="match status" value="1"/>
</dbReference>
<proteinExistence type="predicted"/>